<gene>
    <name evidence="1" type="ORF">GGD55_005112</name>
</gene>
<dbReference type="Proteomes" id="UP000585507">
    <property type="component" value="Unassembled WGS sequence"/>
</dbReference>
<evidence type="ECO:0000313" key="2">
    <source>
        <dbReference type="Proteomes" id="UP000585507"/>
    </source>
</evidence>
<sequence>MLLPMLFGFLVLLASFWDMNRLMNYPARVQVSW</sequence>
<evidence type="ECO:0000313" key="1">
    <source>
        <dbReference type="EMBL" id="MBB5538382.1"/>
    </source>
</evidence>
<name>A0A7W8XB53_9HYPH</name>
<proteinExistence type="predicted"/>
<protein>
    <submittedName>
        <fullName evidence="1">Uncharacterized protein</fullName>
    </submittedName>
</protein>
<accession>A0A7W8XB53</accession>
<keyword evidence="2" id="KW-1185">Reference proteome</keyword>
<dbReference type="EMBL" id="JACHBK010000013">
    <property type="protein sequence ID" value="MBB5538382.1"/>
    <property type="molecule type" value="Genomic_DNA"/>
</dbReference>
<dbReference type="AlphaFoldDB" id="A0A7W8XB53"/>
<comment type="caution">
    <text evidence="1">The sequence shown here is derived from an EMBL/GenBank/DDBJ whole genome shotgun (WGS) entry which is preliminary data.</text>
</comment>
<organism evidence="1 2">
    <name type="scientific">Rhizobium giardinii</name>
    <dbReference type="NCBI Taxonomy" id="56731"/>
    <lineage>
        <taxon>Bacteria</taxon>
        <taxon>Pseudomonadati</taxon>
        <taxon>Pseudomonadota</taxon>
        <taxon>Alphaproteobacteria</taxon>
        <taxon>Hyphomicrobiales</taxon>
        <taxon>Rhizobiaceae</taxon>
        <taxon>Rhizobium/Agrobacterium group</taxon>
        <taxon>Rhizobium</taxon>
    </lineage>
</organism>
<reference evidence="1 2" key="1">
    <citation type="submission" date="2020-08" db="EMBL/GenBank/DDBJ databases">
        <title>Genomic Encyclopedia of Type Strains, Phase IV (KMG-V): Genome sequencing to study the core and pangenomes of soil and plant-associated prokaryotes.</title>
        <authorList>
            <person name="Whitman W."/>
        </authorList>
    </citation>
    <scope>NUCLEOTIDE SEQUENCE [LARGE SCALE GENOMIC DNA]</scope>
    <source>
        <strain evidence="1 2">SEMIA 4084</strain>
    </source>
</reference>